<dbReference type="NCBIfam" id="TIGR00229">
    <property type="entry name" value="sensory_box"/>
    <property type="match status" value="2"/>
</dbReference>
<dbReference type="InterPro" id="IPR001610">
    <property type="entry name" value="PAC"/>
</dbReference>
<dbReference type="InterPro" id="IPR052155">
    <property type="entry name" value="Biofilm_reg_signaling"/>
</dbReference>
<dbReference type="Gene3D" id="3.30.450.20">
    <property type="entry name" value="PAS domain"/>
    <property type="match status" value="2"/>
</dbReference>
<dbReference type="FunFam" id="3.30.70.270:FF:000001">
    <property type="entry name" value="Diguanylate cyclase domain protein"/>
    <property type="match status" value="1"/>
</dbReference>
<proteinExistence type="predicted"/>
<dbReference type="Gene3D" id="3.40.50.2300">
    <property type="match status" value="2"/>
</dbReference>
<dbReference type="PROSITE" id="PS50883">
    <property type="entry name" value="EAL"/>
    <property type="match status" value="1"/>
</dbReference>
<evidence type="ECO:0000259" key="4">
    <source>
        <dbReference type="PROSITE" id="PS50883"/>
    </source>
</evidence>
<keyword evidence="1" id="KW-0732">Signal</keyword>
<dbReference type="SUPFAM" id="SSF55785">
    <property type="entry name" value="PYP-like sensor domain (PAS domain)"/>
    <property type="match status" value="2"/>
</dbReference>
<dbReference type="CDD" id="cd01949">
    <property type="entry name" value="GGDEF"/>
    <property type="match status" value="1"/>
</dbReference>
<dbReference type="SMART" id="SM00086">
    <property type="entry name" value="PAC"/>
    <property type="match status" value="1"/>
</dbReference>
<evidence type="ECO:0000256" key="1">
    <source>
        <dbReference type="SAM" id="SignalP"/>
    </source>
</evidence>
<dbReference type="InterPro" id="IPR000700">
    <property type="entry name" value="PAS-assoc_C"/>
</dbReference>
<evidence type="ECO:0000313" key="6">
    <source>
        <dbReference type="EMBL" id="QID17070.1"/>
    </source>
</evidence>
<dbReference type="PANTHER" id="PTHR44757">
    <property type="entry name" value="DIGUANYLATE CYCLASE DGCP"/>
    <property type="match status" value="1"/>
</dbReference>
<accession>A0A6C1B426</accession>
<gene>
    <name evidence="6" type="ORF">G3580_05100</name>
</gene>
<feature type="domain" description="PAC" evidence="3">
    <location>
        <begin position="583"/>
        <end position="635"/>
    </location>
</feature>
<sequence>MPGRFRSALTLLARGWLVLAMAMAVAGRTEATPAAAAPEAEVLLLLSYDPGFPTSPKIIDGVRKGFGDRPVHLSIAYMHTRFERSPAYLARFADWLAFQVRRTPPAVVIAADDTAFQFALGHGELLAHAPVVFLGVNDAEAARAADRRPDVTGIVENVSVARTIALIHQAMPKARTLHVIADASPGGQADLATAMRSREAVPGLFLKPYLLQQMTWSALGQALERIPPSEPILLLSAYKDSAGHTKRFEQGAAFLLGHAKGPIFHLWEHGIAEGFVGGWVMSHRIHGQIAATMAAEILDGKPAGDIPVIYDSPNRPVFNATALARWHIDRDALPPDPELLDPPPSLIGDYPHQFAGSLLIFIVMAALMLALLRAHRQRSALFEQTTRQHALLTGLINASPDMIFFKDTDGRFQLVNTAMTQLMGKSSEQIIGTTDYDHFPTDLAEDFRRVDAQVMATATPNRRTEMVVHADGPSDILETVKAPARLEDGTVLGIIGIARRVTAEHQTSDRLQLAAQVFEHAAEGIIITAPDGTIEMVNPAFTRITGYSAEEAVGKTPSILHSGRHGRDFYERMWAAVNATDLWQGEIWNRDKSGRVYPEWLNISPVRDEHGKVAHYLGIFSDISAVKHTEAKLEHMAHHDALTGLPNRILLGDRIGTALKRAQRADRMVAIAFLDLDRFKDINDSFGHAIGDKVLKQVAQRLRETVRDEDTVARLGGDEFVILMEEIEDTLQAEKATERILTCLNPPILLDHQEFFIGGSLGISIFPRDGTDPEALIRNADTAMYQAKHLGRNTIQRYSEQQTESARHRMRLETALRRAVEQARFEMWLQPQVSLADGALTGFEALCRWPDPEQGMIPPAEFIPVAEATGMIMAIGEFMLRQAARQTVDWRKRGLNPPRIAVNVSGRQLRRLDFLSTLCTILEEEACRPEWIELEVTESDILKDAEPAIATLHGLREMGIGLSLDDFGTGFSSLSYLKRLPIETIKIDRSFIDGLPADGNDRAIVQAVLAMGRSLGMRVLAEGVETPAQASALRLMGCSLAQGYRFGRPQRPDALEDDVLRGRVTVGA</sequence>
<dbReference type="NCBIfam" id="TIGR00254">
    <property type="entry name" value="GGDEF"/>
    <property type="match status" value="1"/>
</dbReference>
<dbReference type="Pfam" id="PF08448">
    <property type="entry name" value="PAS_4"/>
    <property type="match status" value="1"/>
</dbReference>
<dbReference type="CDD" id="cd00130">
    <property type="entry name" value="PAS"/>
    <property type="match status" value="2"/>
</dbReference>
<feature type="domain" description="PAS" evidence="2">
    <location>
        <begin position="388"/>
        <end position="458"/>
    </location>
</feature>
<evidence type="ECO:0000259" key="3">
    <source>
        <dbReference type="PROSITE" id="PS50113"/>
    </source>
</evidence>
<dbReference type="PROSITE" id="PS50113">
    <property type="entry name" value="PAC"/>
    <property type="match status" value="2"/>
</dbReference>
<feature type="domain" description="GGDEF" evidence="5">
    <location>
        <begin position="667"/>
        <end position="800"/>
    </location>
</feature>
<feature type="signal peptide" evidence="1">
    <location>
        <begin position="1"/>
        <end position="31"/>
    </location>
</feature>
<feature type="chain" id="PRO_5025473598" evidence="1">
    <location>
        <begin position="32"/>
        <end position="1068"/>
    </location>
</feature>
<dbReference type="Pfam" id="PF00563">
    <property type="entry name" value="EAL"/>
    <property type="match status" value="1"/>
</dbReference>
<dbReference type="SMART" id="SM00052">
    <property type="entry name" value="EAL"/>
    <property type="match status" value="1"/>
</dbReference>
<dbReference type="PROSITE" id="PS50887">
    <property type="entry name" value="GGDEF"/>
    <property type="match status" value="1"/>
</dbReference>
<dbReference type="InterPro" id="IPR029787">
    <property type="entry name" value="Nucleotide_cyclase"/>
</dbReference>
<dbReference type="InterPro" id="IPR000160">
    <property type="entry name" value="GGDEF_dom"/>
</dbReference>
<evidence type="ECO:0000313" key="7">
    <source>
        <dbReference type="Proteomes" id="UP000501991"/>
    </source>
</evidence>
<dbReference type="Pfam" id="PF13426">
    <property type="entry name" value="PAS_9"/>
    <property type="match status" value="1"/>
</dbReference>
<reference evidence="6 7" key="1">
    <citation type="submission" date="2020-02" db="EMBL/GenBank/DDBJ databases">
        <title>Nitrogenibacter mangrovi gen. nov., sp. nov. isolated from mangrove sediment, a denitrifying betaproteobacterium.</title>
        <authorList>
            <person name="Liao H."/>
            <person name="Tian Y."/>
        </authorList>
    </citation>
    <scope>NUCLEOTIDE SEQUENCE [LARGE SCALE GENOMIC DNA]</scope>
    <source>
        <strain evidence="6 7">M9-3-2</strain>
    </source>
</reference>
<dbReference type="AlphaFoldDB" id="A0A6C1B426"/>
<dbReference type="InterPro" id="IPR043128">
    <property type="entry name" value="Rev_trsase/Diguanyl_cyclase"/>
</dbReference>
<feature type="domain" description="PAC" evidence="3">
    <location>
        <begin position="461"/>
        <end position="513"/>
    </location>
</feature>
<dbReference type="Gene3D" id="3.30.70.270">
    <property type="match status" value="1"/>
</dbReference>
<dbReference type="InterPro" id="IPR013656">
    <property type="entry name" value="PAS_4"/>
</dbReference>
<name>A0A6C1B426_9RHOO</name>
<dbReference type="InterPro" id="IPR035965">
    <property type="entry name" value="PAS-like_dom_sf"/>
</dbReference>
<dbReference type="InterPro" id="IPR000014">
    <property type="entry name" value="PAS"/>
</dbReference>
<feature type="domain" description="PAS" evidence="2">
    <location>
        <begin position="510"/>
        <end position="556"/>
    </location>
</feature>
<dbReference type="SUPFAM" id="SSF141868">
    <property type="entry name" value="EAL domain-like"/>
    <property type="match status" value="1"/>
</dbReference>
<evidence type="ECO:0000259" key="5">
    <source>
        <dbReference type="PROSITE" id="PS50887"/>
    </source>
</evidence>
<organism evidence="6 7">
    <name type="scientific">Nitrogeniibacter mangrovi</name>
    <dbReference type="NCBI Taxonomy" id="2016596"/>
    <lineage>
        <taxon>Bacteria</taxon>
        <taxon>Pseudomonadati</taxon>
        <taxon>Pseudomonadota</taxon>
        <taxon>Betaproteobacteria</taxon>
        <taxon>Rhodocyclales</taxon>
        <taxon>Zoogloeaceae</taxon>
        <taxon>Nitrogeniibacter</taxon>
    </lineage>
</organism>
<dbReference type="GO" id="GO:0003824">
    <property type="term" value="F:catalytic activity"/>
    <property type="evidence" value="ECO:0007669"/>
    <property type="project" value="UniProtKB-ARBA"/>
</dbReference>
<dbReference type="Proteomes" id="UP000501991">
    <property type="component" value="Chromosome"/>
</dbReference>
<protein>
    <submittedName>
        <fullName evidence="6">EAL domain-containing protein</fullName>
    </submittedName>
</protein>
<dbReference type="RefSeq" id="WP_173764236.1">
    <property type="nucleotide sequence ID" value="NZ_CP048836.1"/>
</dbReference>
<dbReference type="SMART" id="SM00091">
    <property type="entry name" value="PAS"/>
    <property type="match status" value="2"/>
</dbReference>
<dbReference type="InterPro" id="IPR001633">
    <property type="entry name" value="EAL_dom"/>
</dbReference>
<dbReference type="InterPro" id="IPR035919">
    <property type="entry name" value="EAL_sf"/>
</dbReference>
<keyword evidence="7" id="KW-1185">Reference proteome</keyword>
<dbReference type="CDD" id="cd01948">
    <property type="entry name" value="EAL"/>
    <property type="match status" value="1"/>
</dbReference>
<dbReference type="SUPFAM" id="SSF55073">
    <property type="entry name" value="Nucleotide cyclase"/>
    <property type="match status" value="1"/>
</dbReference>
<dbReference type="Pfam" id="PF00990">
    <property type="entry name" value="GGDEF"/>
    <property type="match status" value="1"/>
</dbReference>
<dbReference type="EMBL" id="CP048836">
    <property type="protein sequence ID" value="QID17070.1"/>
    <property type="molecule type" value="Genomic_DNA"/>
</dbReference>
<feature type="domain" description="EAL" evidence="4">
    <location>
        <begin position="809"/>
        <end position="1063"/>
    </location>
</feature>
<dbReference type="SMART" id="SM00267">
    <property type="entry name" value="GGDEF"/>
    <property type="match status" value="1"/>
</dbReference>
<dbReference type="KEGG" id="azq:G3580_05100"/>
<dbReference type="PANTHER" id="PTHR44757:SF2">
    <property type="entry name" value="BIOFILM ARCHITECTURE MAINTENANCE PROTEIN MBAA"/>
    <property type="match status" value="1"/>
</dbReference>
<dbReference type="PROSITE" id="PS50112">
    <property type="entry name" value="PAS"/>
    <property type="match status" value="2"/>
</dbReference>
<dbReference type="Gene3D" id="3.20.20.450">
    <property type="entry name" value="EAL domain"/>
    <property type="match status" value="1"/>
</dbReference>
<evidence type="ECO:0000259" key="2">
    <source>
        <dbReference type="PROSITE" id="PS50112"/>
    </source>
</evidence>